<accession>A0A9P4NT89</accession>
<dbReference type="Proteomes" id="UP000800235">
    <property type="component" value="Unassembled WGS sequence"/>
</dbReference>
<evidence type="ECO:0000313" key="1">
    <source>
        <dbReference type="EMBL" id="KAF2431250.1"/>
    </source>
</evidence>
<name>A0A9P4NT89_9PEZI</name>
<keyword evidence="2" id="KW-1185">Reference proteome</keyword>
<sequence>MINLCRIVHLQYHHMPEFEIALSGSLEVIAKEVSFMVNLAIASDKYGCASSLRSAVEMTFRRFFELDCSKSSYWAQLLVAAYLLDDAYAFKKITNRLLTDETAMPFHNMGAIYDPDERVPLEVYEQLHARRSAVDQHLIWKLNLPMWTFLPGTLSASHHIDDAEARQGDMDGIESLVIIHDRLLTTEYIRELQRQGLFPIVPQRWSLKTVASSLSDFSDLKDIKGVQKANGDSYDCNSCHHEIQEDMLSLGANVLLRCEGLCLDCLQAGSYLPGPVVATGTAGGSAAEERKCRIAHISNVGDVMIKKAEFVQDHLQLVWHHST</sequence>
<dbReference type="EMBL" id="MU007033">
    <property type="protein sequence ID" value="KAF2431250.1"/>
    <property type="molecule type" value="Genomic_DNA"/>
</dbReference>
<comment type="caution">
    <text evidence="1">The sequence shown here is derived from an EMBL/GenBank/DDBJ whole genome shotgun (WGS) entry which is preliminary data.</text>
</comment>
<gene>
    <name evidence="1" type="ORF">EJ08DRAFT_193337</name>
</gene>
<evidence type="ECO:0000313" key="2">
    <source>
        <dbReference type="Proteomes" id="UP000800235"/>
    </source>
</evidence>
<protein>
    <submittedName>
        <fullName evidence="1">Uncharacterized protein</fullName>
    </submittedName>
</protein>
<reference evidence="1" key="1">
    <citation type="journal article" date="2020" name="Stud. Mycol.">
        <title>101 Dothideomycetes genomes: a test case for predicting lifestyles and emergence of pathogens.</title>
        <authorList>
            <person name="Haridas S."/>
            <person name="Albert R."/>
            <person name="Binder M."/>
            <person name="Bloem J."/>
            <person name="Labutti K."/>
            <person name="Salamov A."/>
            <person name="Andreopoulos B."/>
            <person name="Baker S."/>
            <person name="Barry K."/>
            <person name="Bills G."/>
            <person name="Bluhm B."/>
            <person name="Cannon C."/>
            <person name="Castanera R."/>
            <person name="Culley D."/>
            <person name="Daum C."/>
            <person name="Ezra D."/>
            <person name="Gonzalez J."/>
            <person name="Henrissat B."/>
            <person name="Kuo A."/>
            <person name="Liang C."/>
            <person name="Lipzen A."/>
            <person name="Lutzoni F."/>
            <person name="Magnuson J."/>
            <person name="Mondo S."/>
            <person name="Nolan M."/>
            <person name="Ohm R."/>
            <person name="Pangilinan J."/>
            <person name="Park H.-J."/>
            <person name="Ramirez L."/>
            <person name="Alfaro M."/>
            <person name="Sun H."/>
            <person name="Tritt A."/>
            <person name="Yoshinaga Y."/>
            <person name="Zwiers L.-H."/>
            <person name="Turgeon B."/>
            <person name="Goodwin S."/>
            <person name="Spatafora J."/>
            <person name="Crous P."/>
            <person name="Grigoriev I."/>
        </authorList>
    </citation>
    <scope>NUCLEOTIDE SEQUENCE</scope>
    <source>
        <strain evidence="1">CBS 130266</strain>
    </source>
</reference>
<organism evidence="1 2">
    <name type="scientific">Tothia fuscella</name>
    <dbReference type="NCBI Taxonomy" id="1048955"/>
    <lineage>
        <taxon>Eukaryota</taxon>
        <taxon>Fungi</taxon>
        <taxon>Dikarya</taxon>
        <taxon>Ascomycota</taxon>
        <taxon>Pezizomycotina</taxon>
        <taxon>Dothideomycetes</taxon>
        <taxon>Pleosporomycetidae</taxon>
        <taxon>Venturiales</taxon>
        <taxon>Cylindrosympodiaceae</taxon>
        <taxon>Tothia</taxon>
    </lineage>
</organism>
<dbReference type="AlphaFoldDB" id="A0A9P4NT89"/>
<proteinExistence type="predicted"/>